<dbReference type="PROSITE" id="PS01031">
    <property type="entry name" value="SHSP"/>
    <property type="match status" value="1"/>
</dbReference>
<proteinExistence type="inferred from homology"/>
<evidence type="ECO:0000256" key="2">
    <source>
        <dbReference type="RuleBase" id="RU003616"/>
    </source>
</evidence>
<accession>A0ABX8V042</accession>
<dbReference type="Proteomes" id="UP000826014">
    <property type="component" value="Chromosome"/>
</dbReference>
<dbReference type="Gene3D" id="2.60.40.790">
    <property type="match status" value="1"/>
</dbReference>
<evidence type="ECO:0000259" key="3">
    <source>
        <dbReference type="PROSITE" id="PS01031"/>
    </source>
</evidence>
<evidence type="ECO:0000313" key="5">
    <source>
        <dbReference type="Proteomes" id="UP000826014"/>
    </source>
</evidence>
<organism evidence="4 5">
    <name type="scientific">Candidatus Rhabdochlamydia oedothoracis</name>
    <dbReference type="NCBI Taxonomy" id="2720720"/>
    <lineage>
        <taxon>Bacteria</taxon>
        <taxon>Pseudomonadati</taxon>
        <taxon>Chlamydiota</taxon>
        <taxon>Chlamydiia</taxon>
        <taxon>Parachlamydiales</taxon>
        <taxon>Candidatus Rhabdochlamydiaceae</taxon>
        <taxon>Candidatus Rhabdochlamydia</taxon>
    </lineage>
</organism>
<comment type="similarity">
    <text evidence="1 2">Belongs to the small heat shock protein (HSP20) family.</text>
</comment>
<dbReference type="EMBL" id="CP075587">
    <property type="protein sequence ID" value="QYF48583.1"/>
    <property type="molecule type" value="Genomic_DNA"/>
</dbReference>
<sequence length="119" mass="13788">MSKLLPSMFNIKKGSINALPGFLQEFEQILQSEGKDQGLTIYDEKNNIVIEAAMPGLKSDEIEINLNKGMLWIKGEKKEEEIDKNKKFYKKSFRSYSYNIVLPDEIDENQEPDAWPFQP</sequence>
<keyword evidence="5" id="KW-1185">Reference proteome</keyword>
<reference evidence="4 5" key="1">
    <citation type="journal article" date="2022" name="bioRxiv">
        <title>Ecology and evolution of chlamydial symbionts of arthropods.</title>
        <authorList>
            <person name="Halter T."/>
            <person name="Koestlbacher S."/>
            <person name="Collingro A."/>
            <person name="Sixt B.S."/>
            <person name="Toenshoff E.R."/>
            <person name="Hendrickx F."/>
            <person name="Kostanjsek R."/>
            <person name="Horn M."/>
        </authorList>
    </citation>
    <scope>NUCLEOTIDE SEQUENCE [LARGE SCALE GENOMIC DNA]</scope>
    <source>
        <strain evidence="4">W744xW776</strain>
    </source>
</reference>
<feature type="domain" description="SHSP" evidence="3">
    <location>
        <begin position="30"/>
        <end position="119"/>
    </location>
</feature>
<gene>
    <name evidence="4" type="ORF">RHABOEDO_000770</name>
</gene>
<dbReference type="CDD" id="cd06464">
    <property type="entry name" value="ACD_sHsps-like"/>
    <property type="match status" value="1"/>
</dbReference>
<evidence type="ECO:0000313" key="4">
    <source>
        <dbReference type="EMBL" id="QYF48583.1"/>
    </source>
</evidence>
<evidence type="ECO:0000256" key="1">
    <source>
        <dbReference type="PROSITE-ProRule" id="PRU00285"/>
    </source>
</evidence>
<dbReference type="Pfam" id="PF00011">
    <property type="entry name" value="HSP20"/>
    <property type="match status" value="1"/>
</dbReference>
<name>A0ABX8V042_9BACT</name>
<protein>
    <submittedName>
        <fullName evidence="4">Hsp20/alpha crystallin family</fullName>
    </submittedName>
</protein>
<dbReference type="SUPFAM" id="SSF49764">
    <property type="entry name" value="HSP20-like chaperones"/>
    <property type="match status" value="1"/>
</dbReference>
<dbReference type="InterPro" id="IPR008978">
    <property type="entry name" value="HSP20-like_chaperone"/>
</dbReference>
<dbReference type="InterPro" id="IPR002068">
    <property type="entry name" value="A-crystallin/Hsp20_dom"/>
</dbReference>